<dbReference type="InterPro" id="IPR011991">
    <property type="entry name" value="ArsR-like_HTH"/>
</dbReference>
<dbReference type="GO" id="GO:0003700">
    <property type="term" value="F:DNA-binding transcription factor activity"/>
    <property type="evidence" value="ECO:0007669"/>
    <property type="project" value="InterPro"/>
</dbReference>
<dbReference type="AlphaFoldDB" id="A0A1I1ZA86"/>
<dbReference type="EMBL" id="FOND01000003">
    <property type="protein sequence ID" value="SFE28676.1"/>
    <property type="molecule type" value="Genomic_DNA"/>
</dbReference>
<dbReference type="Proteomes" id="UP000198589">
    <property type="component" value="Unassembled WGS sequence"/>
</dbReference>
<dbReference type="InterPro" id="IPR036388">
    <property type="entry name" value="WH-like_DNA-bd_sf"/>
</dbReference>
<evidence type="ECO:0000313" key="2">
    <source>
        <dbReference type="EMBL" id="SFE28676.1"/>
    </source>
</evidence>
<dbReference type="InterPro" id="IPR001845">
    <property type="entry name" value="HTH_ArsR_DNA-bd_dom"/>
</dbReference>
<dbReference type="Gene3D" id="1.10.10.10">
    <property type="entry name" value="Winged helix-like DNA-binding domain superfamily/Winged helix DNA-binding domain"/>
    <property type="match status" value="1"/>
</dbReference>
<dbReference type="STRING" id="1798228.SAMN05216574_10322"/>
<evidence type="ECO:0000313" key="3">
    <source>
        <dbReference type="Proteomes" id="UP000198589"/>
    </source>
</evidence>
<dbReference type="CDD" id="cd00090">
    <property type="entry name" value="HTH_ARSR"/>
    <property type="match status" value="1"/>
</dbReference>
<accession>A0A1I1ZA86</accession>
<dbReference type="InterPro" id="IPR036390">
    <property type="entry name" value="WH_DNA-bd_sf"/>
</dbReference>
<sequence>MWADRERVCRLPLTMVGMSDRAPAVVGDDPSGRRHVALAVRSRRRMLDALRAAGRPLPVVELAAAVGLHVTTARIHLRTLEAAGLVARTPQPPAGRGRPGHLYAAVAGGAPVEGHRQLAELLAAALEAGDPDGPRRAEQVGRRWAADQVPELGDLSWEEALGGLEGLFDRLGFAPRRIDVDHRFRVALDRCPFREVARSHPSVVCSLHLGLMRGALSRYGWETAAASAVLEPFVASELCLAEVPGAPPPSGSHPLGGD</sequence>
<dbReference type="SUPFAM" id="SSF46785">
    <property type="entry name" value="Winged helix' DNA-binding domain"/>
    <property type="match status" value="1"/>
</dbReference>
<gene>
    <name evidence="2" type="ORF">SAMN05216574_10322</name>
</gene>
<evidence type="ECO:0000259" key="1">
    <source>
        <dbReference type="SMART" id="SM00418"/>
    </source>
</evidence>
<dbReference type="Pfam" id="PF12840">
    <property type="entry name" value="HTH_20"/>
    <property type="match status" value="1"/>
</dbReference>
<reference evidence="3" key="1">
    <citation type="submission" date="2016-10" db="EMBL/GenBank/DDBJ databases">
        <authorList>
            <person name="Varghese N."/>
            <person name="Submissions S."/>
        </authorList>
    </citation>
    <scope>NUCLEOTIDE SEQUENCE [LARGE SCALE GENOMIC DNA]</scope>
    <source>
        <strain evidence="3">DSM 46838</strain>
    </source>
</reference>
<protein>
    <submittedName>
        <fullName evidence="2">Predicted transcriptional regulator, ArsR family</fullName>
    </submittedName>
</protein>
<dbReference type="SMART" id="SM00418">
    <property type="entry name" value="HTH_ARSR"/>
    <property type="match status" value="1"/>
</dbReference>
<proteinExistence type="predicted"/>
<keyword evidence="3" id="KW-1185">Reference proteome</keyword>
<feature type="domain" description="HTH arsR-type" evidence="1">
    <location>
        <begin position="33"/>
        <end position="127"/>
    </location>
</feature>
<organism evidence="2 3">
    <name type="scientific">Blastococcus tunisiensis</name>
    <dbReference type="NCBI Taxonomy" id="1798228"/>
    <lineage>
        <taxon>Bacteria</taxon>
        <taxon>Bacillati</taxon>
        <taxon>Actinomycetota</taxon>
        <taxon>Actinomycetes</taxon>
        <taxon>Geodermatophilales</taxon>
        <taxon>Geodermatophilaceae</taxon>
        <taxon>Blastococcus</taxon>
    </lineage>
</organism>
<name>A0A1I1ZA86_9ACTN</name>